<evidence type="ECO:0000313" key="4">
    <source>
        <dbReference type="EMBL" id="PMD31807.1"/>
    </source>
</evidence>
<proteinExistence type="predicted"/>
<evidence type="ECO:0000256" key="3">
    <source>
        <dbReference type="SAM" id="SignalP"/>
    </source>
</evidence>
<keyword evidence="5" id="KW-1185">Reference proteome</keyword>
<protein>
    <submittedName>
        <fullName evidence="4">Uncharacterized protein</fullName>
    </submittedName>
</protein>
<feature type="transmembrane region" description="Helical" evidence="2">
    <location>
        <begin position="156"/>
        <end position="178"/>
    </location>
</feature>
<feature type="compositionally biased region" description="Polar residues" evidence="1">
    <location>
        <begin position="210"/>
        <end position="220"/>
    </location>
</feature>
<reference evidence="4 5" key="1">
    <citation type="submission" date="2016-04" db="EMBL/GenBank/DDBJ databases">
        <title>A degradative enzymes factory behind the ericoid mycorrhizal symbiosis.</title>
        <authorList>
            <consortium name="DOE Joint Genome Institute"/>
            <person name="Martino E."/>
            <person name="Morin E."/>
            <person name="Grelet G."/>
            <person name="Kuo A."/>
            <person name="Kohler A."/>
            <person name="Daghino S."/>
            <person name="Barry K."/>
            <person name="Choi C."/>
            <person name="Cichocki N."/>
            <person name="Clum A."/>
            <person name="Copeland A."/>
            <person name="Hainaut M."/>
            <person name="Haridas S."/>
            <person name="Labutti K."/>
            <person name="Lindquist E."/>
            <person name="Lipzen A."/>
            <person name="Khouja H.-R."/>
            <person name="Murat C."/>
            <person name="Ohm R."/>
            <person name="Olson A."/>
            <person name="Spatafora J."/>
            <person name="Veneault-Fourrey C."/>
            <person name="Henrissat B."/>
            <person name="Grigoriev I."/>
            <person name="Martin F."/>
            <person name="Perotto S."/>
        </authorList>
    </citation>
    <scope>NUCLEOTIDE SEQUENCE [LARGE SCALE GENOMIC DNA]</scope>
    <source>
        <strain evidence="4 5">F</strain>
    </source>
</reference>
<feature type="region of interest" description="Disordered" evidence="1">
    <location>
        <begin position="185"/>
        <end position="220"/>
    </location>
</feature>
<name>A0A2J6QZW1_HYAVF</name>
<feature type="compositionally biased region" description="Basic and acidic residues" evidence="1">
    <location>
        <begin position="195"/>
        <end position="209"/>
    </location>
</feature>
<keyword evidence="2" id="KW-1133">Transmembrane helix</keyword>
<sequence length="253" mass="27249">MVLVLFSLGFVELARGTATCYFPSGKISDGMPCNSSTTGQSACCNLGNLCMSSGLCFDKGLIARGSCTDATWTDDSCAKSCVDWDTDSSSPIIPHSWGATAGDVDTMRWCCGFPLANGSCPQGSDIPLQAGTVLEDTTTTGDKADCVGVCEASHDVAIGLGVGIPTIIACLSILLLYLRERRARRKEMRKPNSPKNDEDPWIKQHRSEGHSVTTITSDASPWTNNRVEAYAGPRIPNIELEEIPWRSPRRELP</sequence>
<keyword evidence="2" id="KW-0472">Membrane</keyword>
<evidence type="ECO:0000313" key="5">
    <source>
        <dbReference type="Proteomes" id="UP000235786"/>
    </source>
</evidence>
<dbReference type="AlphaFoldDB" id="A0A2J6QZW1"/>
<evidence type="ECO:0000256" key="1">
    <source>
        <dbReference type="SAM" id="MobiDB-lite"/>
    </source>
</evidence>
<keyword evidence="2" id="KW-0812">Transmembrane</keyword>
<feature type="chain" id="PRO_5014395240" evidence="3">
    <location>
        <begin position="17"/>
        <end position="253"/>
    </location>
</feature>
<keyword evidence="3" id="KW-0732">Signal</keyword>
<dbReference type="Proteomes" id="UP000235786">
    <property type="component" value="Unassembled WGS sequence"/>
</dbReference>
<gene>
    <name evidence="4" type="ORF">L207DRAFT_591233</name>
</gene>
<accession>A0A2J6QZW1</accession>
<organism evidence="4 5">
    <name type="scientific">Hyaloscypha variabilis (strain UAMH 11265 / GT02V1 / F)</name>
    <name type="common">Meliniomyces variabilis</name>
    <dbReference type="NCBI Taxonomy" id="1149755"/>
    <lineage>
        <taxon>Eukaryota</taxon>
        <taxon>Fungi</taxon>
        <taxon>Dikarya</taxon>
        <taxon>Ascomycota</taxon>
        <taxon>Pezizomycotina</taxon>
        <taxon>Leotiomycetes</taxon>
        <taxon>Helotiales</taxon>
        <taxon>Hyaloscyphaceae</taxon>
        <taxon>Hyaloscypha</taxon>
        <taxon>Hyaloscypha variabilis</taxon>
    </lineage>
</organism>
<evidence type="ECO:0000256" key="2">
    <source>
        <dbReference type="SAM" id="Phobius"/>
    </source>
</evidence>
<dbReference type="OrthoDB" id="5215637at2759"/>
<dbReference type="EMBL" id="KZ613961">
    <property type="protein sequence ID" value="PMD31807.1"/>
    <property type="molecule type" value="Genomic_DNA"/>
</dbReference>
<feature type="signal peptide" evidence="3">
    <location>
        <begin position="1"/>
        <end position="16"/>
    </location>
</feature>